<dbReference type="Proteomes" id="UP000516028">
    <property type="component" value="Chromosome"/>
</dbReference>
<feature type="compositionally biased region" description="Basic and acidic residues" evidence="1">
    <location>
        <begin position="70"/>
        <end position="84"/>
    </location>
</feature>
<dbReference type="AlphaFoldDB" id="A0A7H0GNG1"/>
<evidence type="ECO:0000313" key="3">
    <source>
        <dbReference type="Proteomes" id="UP000516028"/>
    </source>
</evidence>
<organism evidence="2 3">
    <name type="scientific">Diaphorobacter aerolatus</name>
    <dbReference type="NCBI Taxonomy" id="1288495"/>
    <lineage>
        <taxon>Bacteria</taxon>
        <taxon>Pseudomonadati</taxon>
        <taxon>Pseudomonadota</taxon>
        <taxon>Betaproteobacteria</taxon>
        <taxon>Burkholderiales</taxon>
        <taxon>Comamonadaceae</taxon>
        <taxon>Diaphorobacter</taxon>
    </lineage>
</organism>
<name>A0A7H0GNG1_9BURK</name>
<keyword evidence="3" id="KW-1185">Reference proteome</keyword>
<dbReference type="EMBL" id="CP060783">
    <property type="protein sequence ID" value="QNP49827.1"/>
    <property type="molecule type" value="Genomic_DNA"/>
</dbReference>
<reference evidence="2 3" key="1">
    <citation type="submission" date="2020-08" db="EMBL/GenBank/DDBJ databases">
        <title>Genome sequence of Diaphorobacter aerolatus KACC 16536T.</title>
        <authorList>
            <person name="Hyun D.-W."/>
            <person name="Bae J.-W."/>
        </authorList>
    </citation>
    <scope>NUCLEOTIDE SEQUENCE [LARGE SCALE GENOMIC DNA]</scope>
    <source>
        <strain evidence="2 3">KACC 16536</strain>
    </source>
</reference>
<evidence type="ECO:0000313" key="2">
    <source>
        <dbReference type="EMBL" id="QNP49827.1"/>
    </source>
</evidence>
<protein>
    <submittedName>
        <fullName evidence="2">Uncharacterized protein</fullName>
    </submittedName>
</protein>
<feature type="region of interest" description="Disordered" evidence="1">
    <location>
        <begin position="65"/>
        <end position="107"/>
    </location>
</feature>
<sequence>MSIVVFYLRNQSPEGAAPAWQPECLHFSDKQMSEALKQCQLLRADAHNAHVTISSEMREMVGPMGVSAVEEGRTPDGQDYEWSKAGRAGKSRRNAKEPPRSREDMDR</sequence>
<evidence type="ECO:0000256" key="1">
    <source>
        <dbReference type="SAM" id="MobiDB-lite"/>
    </source>
</evidence>
<proteinExistence type="predicted"/>
<accession>A0A7H0GNG1</accession>
<gene>
    <name evidence="2" type="ORF">H9K75_07995</name>
</gene>
<dbReference type="KEGG" id="daer:H9K75_07995"/>
<feature type="compositionally biased region" description="Basic and acidic residues" evidence="1">
    <location>
        <begin position="94"/>
        <end position="107"/>
    </location>
</feature>
<dbReference type="RefSeq" id="WP_187725367.1">
    <property type="nucleotide sequence ID" value="NZ_CP060783.1"/>
</dbReference>